<gene>
    <name evidence="3" type="primary">LOC107919355</name>
</gene>
<dbReference type="PANTHER" id="PTHR46148:SF44">
    <property type="entry name" value="GAG-POL POLYPROTEIN"/>
    <property type="match status" value="1"/>
</dbReference>
<dbReference type="GeneID" id="107919355"/>
<proteinExistence type="predicted"/>
<protein>
    <recommendedName>
        <fullName evidence="1">Tf2-1-like SH3-like domain-containing protein</fullName>
    </recommendedName>
</protein>
<dbReference type="PANTHER" id="PTHR46148">
    <property type="entry name" value="CHROMO DOMAIN-CONTAINING PROTEIN"/>
    <property type="match status" value="1"/>
</dbReference>
<dbReference type="GO" id="GO:0003676">
    <property type="term" value="F:nucleic acid binding"/>
    <property type="evidence" value="ECO:0007669"/>
    <property type="project" value="InterPro"/>
</dbReference>
<dbReference type="Pfam" id="PF24626">
    <property type="entry name" value="SH3_Tf2-1"/>
    <property type="match status" value="1"/>
</dbReference>
<sequence>MEFVSGLPLTPTKKDSIWVIVDRLTKTAHFIPVRTDFFLQKDPRFTSRFWGKLHEALGSRIDFSTAFHPQTDSQSERVIQILDDMKDIEYSVRDKVFRRVSPWKKVLRFDRKGKLNPRFIGPYWILRRVGLVAYRLELPSELDCIHDVFHVLMLRHYRFDPTHVVPVEEIEIRPDLTFEEEPVQILDRNVNVLHRKSIPLVKVLWRNHSTEEATWEPEDSM</sequence>
<dbReference type="KEGG" id="ghi:107919355"/>
<accession>A0A1U8KPC2</accession>
<dbReference type="PaxDb" id="3635-A0A1U8KPC2"/>
<keyword evidence="2" id="KW-1185">Reference proteome</keyword>
<evidence type="ECO:0000259" key="1">
    <source>
        <dbReference type="Pfam" id="PF24626"/>
    </source>
</evidence>
<reference evidence="2" key="1">
    <citation type="journal article" date="2020" name="Nat. Genet.">
        <title>Genomic diversifications of five Gossypium allopolyploid species and their impact on cotton improvement.</title>
        <authorList>
            <person name="Chen Z.J."/>
            <person name="Sreedasyam A."/>
            <person name="Ando A."/>
            <person name="Song Q."/>
            <person name="De Santiago L.M."/>
            <person name="Hulse-Kemp A.M."/>
            <person name="Ding M."/>
            <person name="Ye W."/>
            <person name="Kirkbride R.C."/>
            <person name="Jenkins J."/>
            <person name="Plott C."/>
            <person name="Lovell J."/>
            <person name="Lin Y.M."/>
            <person name="Vaughn R."/>
            <person name="Liu B."/>
            <person name="Simpson S."/>
            <person name="Scheffler B.E."/>
            <person name="Wen L."/>
            <person name="Saski C.A."/>
            <person name="Grover C.E."/>
            <person name="Hu G."/>
            <person name="Conover J.L."/>
            <person name="Carlson J.W."/>
            <person name="Shu S."/>
            <person name="Boston L.B."/>
            <person name="Williams M."/>
            <person name="Peterson D.G."/>
            <person name="McGee K."/>
            <person name="Jones D.C."/>
            <person name="Wendel J.F."/>
            <person name="Stelly D.M."/>
            <person name="Grimwood J."/>
            <person name="Schmutz J."/>
        </authorList>
    </citation>
    <scope>NUCLEOTIDE SEQUENCE [LARGE SCALE GENOMIC DNA]</scope>
    <source>
        <strain evidence="2">cv. TM-1</strain>
    </source>
</reference>
<dbReference type="SUPFAM" id="SSF54160">
    <property type="entry name" value="Chromo domain-like"/>
    <property type="match status" value="1"/>
</dbReference>
<organism evidence="2 3">
    <name type="scientific">Gossypium hirsutum</name>
    <name type="common">Upland cotton</name>
    <name type="synonym">Gossypium mexicanum</name>
    <dbReference type="NCBI Taxonomy" id="3635"/>
    <lineage>
        <taxon>Eukaryota</taxon>
        <taxon>Viridiplantae</taxon>
        <taxon>Streptophyta</taxon>
        <taxon>Embryophyta</taxon>
        <taxon>Tracheophyta</taxon>
        <taxon>Spermatophyta</taxon>
        <taxon>Magnoliopsida</taxon>
        <taxon>eudicotyledons</taxon>
        <taxon>Gunneridae</taxon>
        <taxon>Pentapetalae</taxon>
        <taxon>rosids</taxon>
        <taxon>malvids</taxon>
        <taxon>Malvales</taxon>
        <taxon>Malvaceae</taxon>
        <taxon>Malvoideae</taxon>
        <taxon>Gossypium</taxon>
    </lineage>
</organism>
<evidence type="ECO:0000313" key="2">
    <source>
        <dbReference type="Proteomes" id="UP000818029"/>
    </source>
</evidence>
<name>A0A1U8KPC2_GOSHI</name>
<evidence type="ECO:0000313" key="3">
    <source>
        <dbReference type="RefSeq" id="XP_016704317.1"/>
    </source>
</evidence>
<feature type="domain" description="Tf2-1-like SH3-like" evidence="1">
    <location>
        <begin position="94"/>
        <end position="158"/>
    </location>
</feature>
<dbReference type="Gene3D" id="3.30.420.10">
    <property type="entry name" value="Ribonuclease H-like superfamily/Ribonuclease H"/>
    <property type="match status" value="1"/>
</dbReference>
<dbReference type="InterPro" id="IPR012337">
    <property type="entry name" value="RNaseH-like_sf"/>
</dbReference>
<dbReference type="Proteomes" id="UP000818029">
    <property type="component" value="Chromosome A12"/>
</dbReference>
<dbReference type="SUPFAM" id="SSF53098">
    <property type="entry name" value="Ribonuclease H-like"/>
    <property type="match status" value="1"/>
</dbReference>
<dbReference type="RefSeq" id="XP_016704317.1">
    <property type="nucleotide sequence ID" value="XM_016848828.1"/>
</dbReference>
<reference evidence="3" key="2">
    <citation type="submission" date="2025-08" db="UniProtKB">
        <authorList>
            <consortium name="RefSeq"/>
        </authorList>
    </citation>
    <scope>IDENTIFICATION</scope>
</reference>
<dbReference type="AlphaFoldDB" id="A0A1U8KPC2"/>
<dbReference type="STRING" id="3635.A0A1U8KPC2"/>
<dbReference type="InterPro" id="IPR056924">
    <property type="entry name" value="SH3_Tf2-1"/>
</dbReference>
<dbReference type="InterPro" id="IPR016197">
    <property type="entry name" value="Chromo-like_dom_sf"/>
</dbReference>
<dbReference type="InterPro" id="IPR036397">
    <property type="entry name" value="RNaseH_sf"/>
</dbReference>